<sequence length="847" mass="96399">MPPRRENPTIEESIASLAEALSSSSKETAGLCFRCPEKYHPGHRCNPPQFHLIVDNDEPYNQPPLIDLNDEPPSQVEQPPHSQQDHIPNQFLSLSPAALLGVASPKVLRVTGFIAGHSVSILIDSGSTHNIIQPRVASFLNLQVSPIQPFSVMIGNGEFIHCTGYCPEVMLCLAKHQFSFPLFVLPIEGADIVLGIAWLSSLGKIVADFSVPSISFTRQGDYITLTGEPFSSPASSSTIHHLLNKNAIASMHTLIFEHEPVSPTPIIPPHPNPHIQTLLQTFSHIFQTPSTLPPPRHHDHHIHLHPNSQPVNVRPYRYPHYQKEIMSNLIKDMLKEGVIKPSTSPYSSPVLLVRKKDGTWRFCVDYRALNTLTIKDRFPIPTVDELLDELYGAQVFSKLDLRSGYHQIRVAPEDTQKTAFRTTDEINYLGHVISQSGVSTDPEKIIAIQNWPKPHSQTTLRGFLGLTGYYRRFVRSYAHIAAPLTDLLKGNHKFTWTEPAQIAFNKLKQAMLKLPILTKKLSPKMQAASAYIRELYAITEAIKKWRHYILGCRFRVFTDQRSLRHLLTQVIQTPEQHKWASKLIGYDFEIHYKPGKENHVADALSRIPDPQLLTLSMPHFQWLHELRDYYTTTQEGLDLIRKFMESPDQYPSQQLHDGLLYLDNKLYIPIIPSLRLKLLHEFHFSKVGGHSGITATIKRIKCSFSWSNLRQEVTQFIHNCKVMSFVVAALVNYRYHMNQPNGFVPRMEVVDCWVPDAVLPNGLGSNEGCCRMKSTAHEGVMVEWQMSNEEGHSVDWVLSGRESVGSKPFDRAIRRSEVSFGLDLLYFRVEHDESFVWVQKWKNLVKY</sequence>
<dbReference type="EMBL" id="SZYD01000015">
    <property type="protein sequence ID" value="KAD3642211.1"/>
    <property type="molecule type" value="Genomic_DNA"/>
</dbReference>
<feature type="domain" description="Reverse transcriptase" evidence="9">
    <location>
        <begin position="353"/>
        <end position="425"/>
    </location>
</feature>
<dbReference type="Pfam" id="PF17921">
    <property type="entry name" value="Integrase_H2C2"/>
    <property type="match status" value="1"/>
</dbReference>
<dbReference type="InterPro" id="IPR043128">
    <property type="entry name" value="Rev_trsase/Diguanyl_cyclase"/>
</dbReference>
<evidence type="ECO:0000256" key="4">
    <source>
        <dbReference type="ARBA" id="ARBA00022722"/>
    </source>
</evidence>
<dbReference type="InterPro" id="IPR041373">
    <property type="entry name" value="RT_RNaseH"/>
</dbReference>
<keyword evidence="2" id="KW-0808">Transferase</keyword>
<dbReference type="CDD" id="cd01647">
    <property type="entry name" value="RT_LTR"/>
    <property type="match status" value="1"/>
</dbReference>
<feature type="compositionally biased region" description="Polar residues" evidence="8">
    <location>
        <begin position="75"/>
        <end position="85"/>
    </location>
</feature>
<feature type="domain" description="Reverse transcriptase RNase H-like" evidence="10">
    <location>
        <begin position="518"/>
        <end position="586"/>
    </location>
</feature>
<evidence type="ECO:0000256" key="7">
    <source>
        <dbReference type="ARBA" id="ARBA00022918"/>
    </source>
</evidence>
<evidence type="ECO:0000256" key="6">
    <source>
        <dbReference type="ARBA" id="ARBA00022801"/>
    </source>
</evidence>
<gene>
    <name evidence="12" type="ORF">E3N88_31435</name>
</gene>
<evidence type="ECO:0000256" key="3">
    <source>
        <dbReference type="ARBA" id="ARBA00022695"/>
    </source>
</evidence>
<evidence type="ECO:0000259" key="11">
    <source>
        <dbReference type="Pfam" id="PF17921"/>
    </source>
</evidence>
<dbReference type="InterPro" id="IPR043502">
    <property type="entry name" value="DNA/RNA_pol_sf"/>
</dbReference>
<keyword evidence="6" id="KW-0378">Hydrolase</keyword>
<dbReference type="Proteomes" id="UP000326396">
    <property type="component" value="Linkage Group LG5"/>
</dbReference>
<keyword evidence="13" id="KW-1185">Reference proteome</keyword>
<evidence type="ECO:0000313" key="12">
    <source>
        <dbReference type="EMBL" id="KAD3642211.1"/>
    </source>
</evidence>
<dbReference type="EC" id="2.7.7.49" evidence="1"/>
<dbReference type="AlphaFoldDB" id="A0A5N6MPD2"/>
<dbReference type="InterPro" id="IPR041588">
    <property type="entry name" value="Integrase_H2C2"/>
</dbReference>
<dbReference type="PANTHER" id="PTHR37984:SF5">
    <property type="entry name" value="PROTEIN NYNRIN-LIKE"/>
    <property type="match status" value="1"/>
</dbReference>
<accession>A0A5N6MPD2</accession>
<name>A0A5N6MPD2_9ASTR</name>
<evidence type="ECO:0000256" key="2">
    <source>
        <dbReference type="ARBA" id="ARBA00022679"/>
    </source>
</evidence>
<dbReference type="Gene3D" id="1.10.340.70">
    <property type="match status" value="1"/>
</dbReference>
<dbReference type="PROSITE" id="PS00141">
    <property type="entry name" value="ASP_PROTEASE"/>
    <property type="match status" value="1"/>
</dbReference>
<organism evidence="12 13">
    <name type="scientific">Mikania micrantha</name>
    <name type="common">bitter vine</name>
    <dbReference type="NCBI Taxonomy" id="192012"/>
    <lineage>
        <taxon>Eukaryota</taxon>
        <taxon>Viridiplantae</taxon>
        <taxon>Streptophyta</taxon>
        <taxon>Embryophyta</taxon>
        <taxon>Tracheophyta</taxon>
        <taxon>Spermatophyta</taxon>
        <taxon>Magnoliopsida</taxon>
        <taxon>eudicotyledons</taxon>
        <taxon>Gunneridae</taxon>
        <taxon>Pentapetalae</taxon>
        <taxon>asterids</taxon>
        <taxon>campanulids</taxon>
        <taxon>Asterales</taxon>
        <taxon>Asteraceae</taxon>
        <taxon>Asteroideae</taxon>
        <taxon>Heliantheae alliance</taxon>
        <taxon>Eupatorieae</taxon>
        <taxon>Mikania</taxon>
    </lineage>
</organism>
<dbReference type="Pfam" id="PF00078">
    <property type="entry name" value="RVT_1"/>
    <property type="match status" value="1"/>
</dbReference>
<keyword evidence="7" id="KW-0695">RNA-directed DNA polymerase</keyword>
<dbReference type="Gene3D" id="2.40.70.10">
    <property type="entry name" value="Acid Proteases"/>
    <property type="match status" value="1"/>
</dbReference>
<dbReference type="InterPro" id="IPR000477">
    <property type="entry name" value="RT_dom"/>
</dbReference>
<dbReference type="InterPro" id="IPR021109">
    <property type="entry name" value="Peptidase_aspartic_dom_sf"/>
</dbReference>
<dbReference type="PANTHER" id="PTHR37984">
    <property type="entry name" value="PROTEIN CBG26694"/>
    <property type="match status" value="1"/>
</dbReference>
<dbReference type="SUPFAM" id="SSF56672">
    <property type="entry name" value="DNA/RNA polymerases"/>
    <property type="match status" value="1"/>
</dbReference>
<dbReference type="Gene3D" id="3.30.70.270">
    <property type="match status" value="2"/>
</dbReference>
<evidence type="ECO:0000259" key="9">
    <source>
        <dbReference type="Pfam" id="PF00078"/>
    </source>
</evidence>
<dbReference type="Pfam" id="PF17917">
    <property type="entry name" value="RT_RNaseH"/>
    <property type="match status" value="1"/>
</dbReference>
<dbReference type="GO" id="GO:0004519">
    <property type="term" value="F:endonuclease activity"/>
    <property type="evidence" value="ECO:0007669"/>
    <property type="project" value="UniProtKB-KW"/>
</dbReference>
<dbReference type="FunFam" id="3.30.70.270:FF:000020">
    <property type="entry name" value="Transposon Tf2-6 polyprotein-like Protein"/>
    <property type="match status" value="1"/>
</dbReference>
<dbReference type="OrthoDB" id="2013610at2759"/>
<dbReference type="GO" id="GO:0006508">
    <property type="term" value="P:proteolysis"/>
    <property type="evidence" value="ECO:0007669"/>
    <property type="project" value="InterPro"/>
</dbReference>
<comment type="caution">
    <text evidence="12">The sequence shown here is derived from an EMBL/GenBank/DDBJ whole genome shotgun (WGS) entry which is preliminary data.</text>
</comment>
<keyword evidence="5" id="KW-0255">Endonuclease</keyword>
<keyword evidence="4" id="KW-0540">Nuclease</keyword>
<protein>
    <recommendedName>
        <fullName evidence="1">RNA-directed DNA polymerase</fullName>
        <ecNumber evidence="1">2.7.7.49</ecNumber>
    </recommendedName>
</protein>
<dbReference type="GO" id="GO:0003964">
    <property type="term" value="F:RNA-directed DNA polymerase activity"/>
    <property type="evidence" value="ECO:0007669"/>
    <property type="project" value="UniProtKB-KW"/>
</dbReference>
<dbReference type="Pfam" id="PF08284">
    <property type="entry name" value="RVP_2"/>
    <property type="match status" value="1"/>
</dbReference>
<keyword evidence="3" id="KW-0548">Nucleotidyltransferase</keyword>
<evidence type="ECO:0000313" key="13">
    <source>
        <dbReference type="Proteomes" id="UP000326396"/>
    </source>
</evidence>
<dbReference type="InterPro" id="IPR050951">
    <property type="entry name" value="Retrovirus_Pol_polyprotein"/>
</dbReference>
<proteinExistence type="predicted"/>
<feature type="region of interest" description="Disordered" evidence="8">
    <location>
        <begin position="61"/>
        <end position="85"/>
    </location>
</feature>
<evidence type="ECO:0000256" key="1">
    <source>
        <dbReference type="ARBA" id="ARBA00012493"/>
    </source>
</evidence>
<evidence type="ECO:0000259" key="10">
    <source>
        <dbReference type="Pfam" id="PF17917"/>
    </source>
</evidence>
<dbReference type="InterPro" id="IPR001969">
    <property type="entry name" value="Aspartic_peptidase_AS"/>
</dbReference>
<reference evidence="12 13" key="1">
    <citation type="submission" date="2019-05" db="EMBL/GenBank/DDBJ databases">
        <title>Mikania micrantha, genome provides insights into the molecular mechanism of rapid growth.</title>
        <authorList>
            <person name="Liu B."/>
        </authorList>
    </citation>
    <scope>NUCLEOTIDE SEQUENCE [LARGE SCALE GENOMIC DNA]</scope>
    <source>
        <strain evidence="12">NLD-2019</strain>
        <tissue evidence="12">Leaf</tissue>
    </source>
</reference>
<dbReference type="CDD" id="cd00303">
    <property type="entry name" value="retropepsin_like"/>
    <property type="match status" value="1"/>
</dbReference>
<feature type="domain" description="Integrase zinc-binding" evidence="11">
    <location>
        <begin position="672"/>
        <end position="721"/>
    </location>
</feature>
<evidence type="ECO:0000256" key="5">
    <source>
        <dbReference type="ARBA" id="ARBA00022759"/>
    </source>
</evidence>
<evidence type="ECO:0000256" key="8">
    <source>
        <dbReference type="SAM" id="MobiDB-lite"/>
    </source>
</evidence>
<dbReference type="GO" id="GO:0004190">
    <property type="term" value="F:aspartic-type endopeptidase activity"/>
    <property type="evidence" value="ECO:0007669"/>
    <property type="project" value="InterPro"/>
</dbReference>
<dbReference type="CDD" id="cd09274">
    <property type="entry name" value="RNase_HI_RT_Ty3"/>
    <property type="match status" value="1"/>
</dbReference>
<dbReference type="SUPFAM" id="SSF50630">
    <property type="entry name" value="Acid proteases"/>
    <property type="match status" value="1"/>
</dbReference>
<dbReference type="Gene3D" id="3.10.10.10">
    <property type="entry name" value="HIV Type 1 Reverse Transcriptase, subunit A, domain 1"/>
    <property type="match status" value="1"/>
</dbReference>